<feature type="region of interest" description="Disordered" evidence="3">
    <location>
        <begin position="1"/>
        <end position="35"/>
    </location>
</feature>
<evidence type="ECO:0000256" key="3">
    <source>
        <dbReference type="SAM" id="MobiDB-lite"/>
    </source>
</evidence>
<dbReference type="PANTHER" id="PTHR11908:SF132">
    <property type="entry name" value="ALDEHYDE OXIDASE 1-RELATED"/>
    <property type="match status" value="1"/>
</dbReference>
<comment type="caution">
    <text evidence="5">The sequence shown here is derived from an EMBL/GenBank/DDBJ whole genome shotgun (WGS) entry which is preliminary data.</text>
</comment>
<name>M0MK68_9EURY</name>
<dbReference type="Pfam" id="PF02738">
    <property type="entry name" value="MoCoBD_1"/>
    <property type="match status" value="1"/>
</dbReference>
<feature type="compositionally biased region" description="Basic and acidic residues" evidence="3">
    <location>
        <begin position="489"/>
        <end position="507"/>
    </location>
</feature>
<feature type="region of interest" description="Disordered" evidence="3">
    <location>
        <begin position="766"/>
        <end position="785"/>
    </location>
</feature>
<evidence type="ECO:0000313" key="5">
    <source>
        <dbReference type="EMBL" id="EMA44845.1"/>
    </source>
</evidence>
<keyword evidence="1" id="KW-0500">Molybdenum</keyword>
<keyword evidence="2" id="KW-0560">Oxidoreductase</keyword>
<dbReference type="InterPro" id="IPR000674">
    <property type="entry name" value="Ald_Oxase/Xan_DH_a/b"/>
</dbReference>
<dbReference type="InterPro" id="IPR016208">
    <property type="entry name" value="Ald_Oxase/xanthine_DH-like"/>
</dbReference>
<gene>
    <name evidence="5" type="ORF">C449_09309</name>
</gene>
<dbReference type="SUPFAM" id="SSF54665">
    <property type="entry name" value="CO dehydrogenase molybdoprotein N-domain-like"/>
    <property type="match status" value="1"/>
</dbReference>
<dbReference type="SMART" id="SM01008">
    <property type="entry name" value="Ald_Xan_dh_C"/>
    <property type="match status" value="1"/>
</dbReference>
<dbReference type="InterPro" id="IPR037165">
    <property type="entry name" value="AldOxase/xan_DH_Mopterin-bd_sf"/>
</dbReference>
<reference evidence="5 6" key="1">
    <citation type="journal article" date="2014" name="PLoS Genet.">
        <title>Phylogenetically driven sequencing of extremely halophilic archaea reveals strategies for static and dynamic osmo-response.</title>
        <authorList>
            <person name="Becker E.A."/>
            <person name="Seitzer P.M."/>
            <person name="Tritt A."/>
            <person name="Larsen D."/>
            <person name="Krusor M."/>
            <person name="Yao A.I."/>
            <person name="Wu D."/>
            <person name="Madern D."/>
            <person name="Eisen J.A."/>
            <person name="Darling A.E."/>
            <person name="Facciotti M.T."/>
        </authorList>
    </citation>
    <scope>NUCLEOTIDE SEQUENCE [LARGE SCALE GENOMIC DNA]</scope>
    <source>
        <strain evidence="5 6">DSM 5350</strain>
    </source>
</reference>
<proteinExistence type="predicted"/>
<feature type="domain" description="Aldehyde oxidase/xanthine dehydrogenase a/b hammerhead" evidence="4">
    <location>
        <begin position="42"/>
        <end position="151"/>
    </location>
</feature>
<dbReference type="EMBL" id="AOMD01000021">
    <property type="protein sequence ID" value="EMA44845.1"/>
    <property type="molecule type" value="Genomic_DNA"/>
</dbReference>
<dbReference type="Pfam" id="PF20256">
    <property type="entry name" value="MoCoBD_2"/>
    <property type="match status" value="1"/>
</dbReference>
<dbReference type="RefSeq" id="WP_006077716.1">
    <property type="nucleotide sequence ID" value="NZ_AOMD01000021.1"/>
</dbReference>
<accession>M0MK68</accession>
<dbReference type="PATRIC" id="fig|1227455.4.peg.1905"/>
<dbReference type="InterPro" id="IPR046867">
    <property type="entry name" value="AldOxase/xan_DH_MoCoBD2"/>
</dbReference>
<dbReference type="Gene3D" id="3.90.1170.50">
    <property type="entry name" value="Aldehyde oxidase/xanthine dehydrogenase, a/b hammerhead"/>
    <property type="match status" value="1"/>
</dbReference>
<dbReference type="InterPro" id="IPR008274">
    <property type="entry name" value="AldOxase/xan_DH_MoCoBD1"/>
</dbReference>
<evidence type="ECO:0000256" key="2">
    <source>
        <dbReference type="ARBA" id="ARBA00023002"/>
    </source>
</evidence>
<dbReference type="InParanoid" id="M0MK68"/>
<evidence type="ECO:0000259" key="4">
    <source>
        <dbReference type="SMART" id="SM01008"/>
    </source>
</evidence>
<dbReference type="Pfam" id="PF01315">
    <property type="entry name" value="Ald_Xan_dh_C"/>
    <property type="match status" value="1"/>
</dbReference>
<dbReference type="OrthoDB" id="57164at2157"/>
<dbReference type="GO" id="GO:0005506">
    <property type="term" value="F:iron ion binding"/>
    <property type="evidence" value="ECO:0007669"/>
    <property type="project" value="InterPro"/>
</dbReference>
<dbReference type="GO" id="GO:0016491">
    <property type="term" value="F:oxidoreductase activity"/>
    <property type="evidence" value="ECO:0007669"/>
    <property type="project" value="UniProtKB-KW"/>
</dbReference>
<protein>
    <submittedName>
        <fullName evidence="5">Carbon monoxide dehydrogenase</fullName>
    </submittedName>
</protein>
<feature type="region of interest" description="Disordered" evidence="3">
    <location>
        <begin position="485"/>
        <end position="507"/>
    </location>
</feature>
<dbReference type="Gene3D" id="3.30.365.10">
    <property type="entry name" value="Aldehyde oxidase/xanthine dehydrogenase, molybdopterin binding domain"/>
    <property type="match status" value="4"/>
</dbReference>
<dbReference type="AlphaFoldDB" id="M0MK68"/>
<evidence type="ECO:0000256" key="1">
    <source>
        <dbReference type="ARBA" id="ARBA00022505"/>
    </source>
</evidence>
<dbReference type="Proteomes" id="UP000011669">
    <property type="component" value="Unassembled WGS sequence"/>
</dbReference>
<feature type="region of interest" description="Disordered" evidence="3">
    <location>
        <begin position="819"/>
        <end position="877"/>
    </location>
</feature>
<dbReference type="InterPro" id="IPR036856">
    <property type="entry name" value="Ald_Oxase/Xan_DH_a/b_sf"/>
</dbReference>
<organism evidence="5 6">
    <name type="scientific">Halococcus saccharolyticus DSM 5350</name>
    <dbReference type="NCBI Taxonomy" id="1227455"/>
    <lineage>
        <taxon>Archaea</taxon>
        <taxon>Methanobacteriati</taxon>
        <taxon>Methanobacteriota</taxon>
        <taxon>Stenosarchaea group</taxon>
        <taxon>Halobacteria</taxon>
        <taxon>Halobacteriales</taxon>
        <taxon>Halococcaceae</taxon>
        <taxon>Halococcus</taxon>
    </lineage>
</organism>
<dbReference type="PANTHER" id="PTHR11908">
    <property type="entry name" value="XANTHINE DEHYDROGENASE"/>
    <property type="match status" value="1"/>
</dbReference>
<evidence type="ECO:0000313" key="6">
    <source>
        <dbReference type="Proteomes" id="UP000011669"/>
    </source>
</evidence>
<dbReference type="STRING" id="1227455.C449_09309"/>
<dbReference type="SUPFAM" id="SSF56003">
    <property type="entry name" value="Molybdenum cofactor-binding domain"/>
    <property type="match status" value="1"/>
</dbReference>
<sequence>MSGAETGPESAPEPDADASADERSESFTGSGLERVEDHRILTGEAEYIHDIAPEGCLHMALLRTTHPHAEIESIDTSAAEDHPDCELVLIGADLQEEYHPMPCGLPGFEEWSLAVDRVRFVGEPVAAVVATDRYVAEDVVDSIGVEYETLDPVVDPRDALDDETIIHEDVGTNVPDGEEFVFGDVDDAFADADRVIEREYSWGRISGVPLETGGVVAEYDTENDSFAIDCNIQLHTLVDDTVYETLGYPPERVSLDVPADVGGSFGTKIAIHRYCCLAAMASQQLDGTPVKFVEDRVENLQGGDMHSTQREYEVRLAVDDDGTIQGLDTWFVDDFGAWPHYPVNQALKPLSVLTDAYDISHVRYDYDLVLTNKTSQTAYRGFGVPPHLYAIEMIVDEAARELDLDPAELRRMNFVTPEQMPHEIPSHNIYDSGDYPAALDHLRDRVEEREAIDGGLLDPDTIEERREEGLYRGVSYTLHIEPGVSGSDWTDRQRSDRDALAERDREDVAELPEHLRAEITREGTVRAFLATDSSGQGHQTIVTQLLADELEVLPSAIEVEYLDSVAAPTEYGSAASRMAVMLSGAAQGLGATMKENLETLAAEEWGVDEDAVQYRDGVVERRDGDSILELADLAEVDATGGRGSDRLTRASYDYEHPAAVLSKFDEALAGKFPVYPTAAFAVNAPIVEVDTRTGEVEILKFYTLRDCGTQLNPVIVEGQAHGGIAQGIGAALMEEFGYDESGQPQAVTFFDYLSPSISDVPEIDMDHSETPSPFTATGAKGTGEGGMIDAPASIASSINRALEPLGVVVDRIPATPNRVHDWVRDEQSSSEPTTAESEDATGAETDGGERAGGARSSPDLRSGGDEQAEGLRTLEDE</sequence>
<keyword evidence="6" id="KW-1185">Reference proteome</keyword>